<proteinExistence type="predicted"/>
<name>A0A178ZJL3_9EURO</name>
<evidence type="ECO:0000313" key="2">
    <source>
        <dbReference type="EMBL" id="OAP59984.1"/>
    </source>
</evidence>
<accession>A0A178ZJL3</accession>
<sequence>MPYPWMDFLVTNTSRNQTTTLWYDGFVAATEGVLSNDQGMTILEIASIELGVTTTDIPYACLSPTASACRPNPPDLQKTKTSRRVSVAEQSAVDAAAKFSKARYDIENWPDRRESRQVSLSLAALAIALGLHWISGLRFEQRRMPHTWGGQASCRSSQMPANAGYDASDQRLSEDQPDR</sequence>
<comment type="caution">
    <text evidence="2">The sequence shown here is derived from an EMBL/GenBank/DDBJ whole genome shotgun (WGS) entry which is preliminary data.</text>
</comment>
<organism evidence="2 3">
    <name type="scientific">Fonsecaea erecta</name>
    <dbReference type="NCBI Taxonomy" id="1367422"/>
    <lineage>
        <taxon>Eukaryota</taxon>
        <taxon>Fungi</taxon>
        <taxon>Dikarya</taxon>
        <taxon>Ascomycota</taxon>
        <taxon>Pezizomycotina</taxon>
        <taxon>Eurotiomycetes</taxon>
        <taxon>Chaetothyriomycetidae</taxon>
        <taxon>Chaetothyriales</taxon>
        <taxon>Herpotrichiellaceae</taxon>
        <taxon>Fonsecaea</taxon>
    </lineage>
</organism>
<dbReference type="GeneID" id="30009154"/>
<gene>
    <name evidence="2" type="ORF">AYL99_04986</name>
</gene>
<keyword evidence="3" id="KW-1185">Reference proteome</keyword>
<dbReference type="AlphaFoldDB" id="A0A178ZJL3"/>
<feature type="compositionally biased region" description="Basic and acidic residues" evidence="1">
    <location>
        <begin position="168"/>
        <end position="179"/>
    </location>
</feature>
<dbReference type="EMBL" id="LVYI01000004">
    <property type="protein sequence ID" value="OAP59984.1"/>
    <property type="molecule type" value="Genomic_DNA"/>
</dbReference>
<evidence type="ECO:0000313" key="3">
    <source>
        <dbReference type="Proteomes" id="UP000078343"/>
    </source>
</evidence>
<dbReference type="RefSeq" id="XP_018693351.1">
    <property type="nucleotide sequence ID" value="XM_018836498.1"/>
</dbReference>
<feature type="region of interest" description="Disordered" evidence="1">
    <location>
        <begin position="147"/>
        <end position="179"/>
    </location>
</feature>
<evidence type="ECO:0000256" key="1">
    <source>
        <dbReference type="SAM" id="MobiDB-lite"/>
    </source>
</evidence>
<dbReference type="Proteomes" id="UP000078343">
    <property type="component" value="Unassembled WGS sequence"/>
</dbReference>
<protein>
    <submittedName>
        <fullName evidence="2">Uncharacterized protein</fullName>
    </submittedName>
</protein>
<reference evidence="2 3" key="1">
    <citation type="submission" date="2016-04" db="EMBL/GenBank/DDBJ databases">
        <title>Draft genome of Fonsecaea erecta CBS 125763.</title>
        <authorList>
            <person name="Weiss V.A."/>
            <person name="Vicente V.A."/>
            <person name="Raittz R.T."/>
            <person name="Moreno L.F."/>
            <person name="De Souza E.M."/>
            <person name="Pedrosa F.O."/>
            <person name="Steffens M.B."/>
            <person name="Faoro H."/>
            <person name="Tadra-Sfeir M.Z."/>
            <person name="Najafzadeh M.J."/>
            <person name="Felipe M.S."/>
            <person name="Teixeira M."/>
            <person name="Sun J."/>
            <person name="Xi L."/>
            <person name="Gomes R."/>
            <person name="De Azevedo C.M."/>
            <person name="Salgado C.G."/>
            <person name="Da Silva M.B."/>
            <person name="Nascimento M.F."/>
            <person name="Queiroz-Telles F."/>
            <person name="Attili D.S."/>
            <person name="Gorbushina A."/>
        </authorList>
    </citation>
    <scope>NUCLEOTIDE SEQUENCE [LARGE SCALE GENOMIC DNA]</scope>
    <source>
        <strain evidence="2 3">CBS 125763</strain>
    </source>
</reference>